<sequence length="841" mass="86052">MRIARILSGAAVLALGAGLLPGLAHAADTDPVLHVSRWNTACTDQGTGTAAAPYCSVQAAADAAQPGQTVEIARAIYPETVRLPRSGRAGAPIVFVGVPNLMTPPRIDGFTLVDVEHVRLTGISVAQSLSVSGSRDITVDHGSFTLAPHQIRVTDSSRVAVTRSTFTGRPTGTDPAVLVEGTSADVVLAGNVVSQDAAAAVGTVFAVNGTSGTAITGNTLTLNCATAVRLDGPATGSAVFNNVVKAGAADPACASAAAVTVAPSATGTRTGSNLFELTGSTVPYRWAGTAYPALDAFRTATGQGGHDLTGTAASEKQYLCQTRTVPVEHSPVIDSADASAPGVLPTDFYGSARVDDPLVADTGTGHLDRGAVERPNCTGIDQNLLDNAVRMQGARGVSLNSTVWQTWNLPGTLSLDWGDGTSSTTPLQGTTTFQQEHEYQRAGQYWVTLTTKASDGATTTNRVPVNTVGAQYHPVTPFRALDTRNGIGGPAVKVPANGSRVLDLEKLLPTSQPEGVVLNITAADPASAGFVSVYGAGAGRPNTSVLNFTPGVTVANQATVCCAKIELYNGSGTATDLVVDVQGYYARYAGDGYLPLAPTRVLDTRIDRAAYVPANSSVTVKVAGTGPVPATASAVTLNLTATDTSTPGYVTAYPTGSDRPTVSNLNFRAGTTVPNSAVVPVGSDGSVTLYNGSGAPVSLIADLQGYYQADGGLAFRPMTPRRILDTRVLNPATNNALPVSPSSSVSVSARWSVGWDLDIDPTRLLAPVLNTTVTGPSSAGYLTVYPTGATVPGTSNLNFTAGQTVAAAATTPLSSDGSVSFLNGSGGRTDVIADLNGFFYR</sequence>
<dbReference type="InterPro" id="IPR000601">
    <property type="entry name" value="PKD_dom"/>
</dbReference>
<evidence type="ECO:0000259" key="2">
    <source>
        <dbReference type="PROSITE" id="PS50093"/>
    </source>
</evidence>
<proteinExistence type="predicted"/>
<dbReference type="GO" id="GO:0005975">
    <property type="term" value="P:carbohydrate metabolic process"/>
    <property type="evidence" value="ECO:0007669"/>
    <property type="project" value="UniProtKB-ARBA"/>
</dbReference>
<accession>A0A7W7SD38</accession>
<dbReference type="Gene3D" id="2.60.40.10">
    <property type="entry name" value="Immunoglobulins"/>
    <property type="match status" value="1"/>
</dbReference>
<dbReference type="RefSeq" id="WP_184916975.1">
    <property type="nucleotide sequence ID" value="NZ_JACHJR010000001.1"/>
</dbReference>
<comment type="caution">
    <text evidence="3">The sequence shown here is derived from an EMBL/GenBank/DDBJ whole genome shotgun (WGS) entry which is preliminary data.</text>
</comment>
<dbReference type="Proteomes" id="UP000573327">
    <property type="component" value="Unassembled WGS sequence"/>
</dbReference>
<gene>
    <name evidence="3" type="ORF">F4556_003597</name>
</gene>
<keyword evidence="1" id="KW-0732">Signal</keyword>
<name>A0A7W7SD38_9ACTN</name>
<dbReference type="AlphaFoldDB" id="A0A7W7SD38"/>
<dbReference type="Gene3D" id="2.160.20.10">
    <property type="entry name" value="Single-stranded right-handed beta-helix, Pectin lyase-like"/>
    <property type="match status" value="1"/>
</dbReference>
<keyword evidence="4" id="KW-1185">Reference proteome</keyword>
<dbReference type="InterPro" id="IPR012334">
    <property type="entry name" value="Pectin_lyas_fold"/>
</dbReference>
<reference evidence="3 4" key="1">
    <citation type="submission" date="2020-08" db="EMBL/GenBank/DDBJ databases">
        <title>Sequencing the genomes of 1000 actinobacteria strains.</title>
        <authorList>
            <person name="Klenk H.-P."/>
        </authorList>
    </citation>
    <scope>NUCLEOTIDE SEQUENCE [LARGE SCALE GENOMIC DNA]</scope>
    <source>
        <strain evidence="3 4">DSM 44786</strain>
    </source>
</reference>
<dbReference type="SUPFAM" id="SSF51126">
    <property type="entry name" value="Pectin lyase-like"/>
    <property type="match status" value="1"/>
</dbReference>
<evidence type="ECO:0000256" key="1">
    <source>
        <dbReference type="SAM" id="SignalP"/>
    </source>
</evidence>
<dbReference type="EMBL" id="JACHJR010000001">
    <property type="protein sequence ID" value="MBB4948062.1"/>
    <property type="molecule type" value="Genomic_DNA"/>
</dbReference>
<feature type="chain" id="PRO_5031297644" description="PKD domain-containing protein" evidence="1">
    <location>
        <begin position="27"/>
        <end position="841"/>
    </location>
</feature>
<organism evidence="3 4">
    <name type="scientific">Kitasatospora gansuensis</name>
    <dbReference type="NCBI Taxonomy" id="258050"/>
    <lineage>
        <taxon>Bacteria</taxon>
        <taxon>Bacillati</taxon>
        <taxon>Actinomycetota</taxon>
        <taxon>Actinomycetes</taxon>
        <taxon>Kitasatosporales</taxon>
        <taxon>Streptomycetaceae</taxon>
        <taxon>Kitasatospora</taxon>
    </lineage>
</organism>
<protein>
    <recommendedName>
        <fullName evidence="2">PKD domain-containing protein</fullName>
    </recommendedName>
</protein>
<evidence type="ECO:0000313" key="4">
    <source>
        <dbReference type="Proteomes" id="UP000573327"/>
    </source>
</evidence>
<dbReference type="InterPro" id="IPR011050">
    <property type="entry name" value="Pectin_lyase_fold/virulence"/>
</dbReference>
<dbReference type="PROSITE" id="PS50093">
    <property type="entry name" value="PKD"/>
    <property type="match status" value="1"/>
</dbReference>
<dbReference type="InterPro" id="IPR035986">
    <property type="entry name" value="PKD_dom_sf"/>
</dbReference>
<dbReference type="SUPFAM" id="SSF49299">
    <property type="entry name" value="PKD domain"/>
    <property type="match status" value="1"/>
</dbReference>
<evidence type="ECO:0000313" key="3">
    <source>
        <dbReference type="EMBL" id="MBB4948062.1"/>
    </source>
</evidence>
<feature type="signal peptide" evidence="1">
    <location>
        <begin position="1"/>
        <end position="26"/>
    </location>
</feature>
<feature type="domain" description="PKD" evidence="2">
    <location>
        <begin position="410"/>
        <end position="465"/>
    </location>
</feature>
<dbReference type="InterPro" id="IPR013783">
    <property type="entry name" value="Ig-like_fold"/>
</dbReference>